<evidence type="ECO:0000313" key="2">
    <source>
        <dbReference type="EMBL" id="GMS97632.1"/>
    </source>
</evidence>
<feature type="region of interest" description="Disordered" evidence="1">
    <location>
        <begin position="90"/>
        <end position="118"/>
    </location>
</feature>
<comment type="caution">
    <text evidence="2">The sequence shown here is derived from an EMBL/GenBank/DDBJ whole genome shotgun (WGS) entry which is preliminary data.</text>
</comment>
<proteinExistence type="predicted"/>
<dbReference type="AlphaFoldDB" id="A0AAV5TT57"/>
<evidence type="ECO:0000313" key="3">
    <source>
        <dbReference type="Proteomes" id="UP001432027"/>
    </source>
</evidence>
<evidence type="ECO:0000256" key="1">
    <source>
        <dbReference type="SAM" id="MobiDB-lite"/>
    </source>
</evidence>
<dbReference type="Proteomes" id="UP001432027">
    <property type="component" value="Unassembled WGS sequence"/>
</dbReference>
<feature type="compositionally biased region" description="Basic and acidic residues" evidence="1">
    <location>
        <begin position="90"/>
        <end position="105"/>
    </location>
</feature>
<sequence>MENGAVIEEAASTTLGVGSSALTTVQEVNAMLADMTKSVEEWDDRPLSEDLAKLKKLALKKRIKESPFRFDITIIFQRIRLQRGEAQKRAADAEGWAKEAEERAKVSLSPNPKLTQSK</sequence>
<feature type="compositionally biased region" description="Polar residues" evidence="1">
    <location>
        <begin position="108"/>
        <end position="118"/>
    </location>
</feature>
<keyword evidence="3" id="KW-1185">Reference proteome</keyword>
<protein>
    <submittedName>
        <fullName evidence="2">Uncharacterized protein</fullName>
    </submittedName>
</protein>
<dbReference type="EMBL" id="BTSX01000004">
    <property type="protein sequence ID" value="GMS97632.1"/>
    <property type="molecule type" value="Genomic_DNA"/>
</dbReference>
<name>A0AAV5TT57_9BILA</name>
<gene>
    <name evidence="2" type="ORF">PENTCL1PPCAC_19807</name>
</gene>
<reference evidence="2" key="1">
    <citation type="submission" date="2023-10" db="EMBL/GenBank/DDBJ databases">
        <title>Genome assembly of Pristionchus species.</title>
        <authorList>
            <person name="Yoshida K."/>
            <person name="Sommer R.J."/>
        </authorList>
    </citation>
    <scope>NUCLEOTIDE SEQUENCE</scope>
    <source>
        <strain evidence="2">RS0144</strain>
    </source>
</reference>
<organism evidence="2 3">
    <name type="scientific">Pristionchus entomophagus</name>
    <dbReference type="NCBI Taxonomy" id="358040"/>
    <lineage>
        <taxon>Eukaryota</taxon>
        <taxon>Metazoa</taxon>
        <taxon>Ecdysozoa</taxon>
        <taxon>Nematoda</taxon>
        <taxon>Chromadorea</taxon>
        <taxon>Rhabditida</taxon>
        <taxon>Rhabditina</taxon>
        <taxon>Diplogasteromorpha</taxon>
        <taxon>Diplogasteroidea</taxon>
        <taxon>Neodiplogasteridae</taxon>
        <taxon>Pristionchus</taxon>
    </lineage>
</organism>
<accession>A0AAV5TT57</accession>